<dbReference type="InterPro" id="IPR029016">
    <property type="entry name" value="GAF-like_dom_sf"/>
</dbReference>
<reference evidence="11" key="2">
    <citation type="submission" date="2015-01" db="EMBL/GenBank/DDBJ databases">
        <title>Complete genome sequence of Methylobacterium aquaticum strain 22A.</title>
        <authorList>
            <person name="Tani A."/>
            <person name="Ogura Y."/>
            <person name="Hayashi T."/>
        </authorList>
    </citation>
    <scope>NUCLEOTIDE SEQUENCE [LARGE SCALE GENOMIC DNA]</scope>
    <source>
        <strain evidence="11">MA-22A</strain>
        <plasmid evidence="11">Plasmid pMaq22A_1p DNA</plasmid>
    </source>
</reference>
<dbReference type="Gene3D" id="3.30.450.40">
    <property type="match status" value="1"/>
</dbReference>
<dbReference type="Gene3D" id="3.30.565.10">
    <property type="entry name" value="Histidine kinase-like ATPase, C-terminal domain"/>
    <property type="match status" value="1"/>
</dbReference>
<dbReference type="EMBL" id="AP014705">
    <property type="protein sequence ID" value="BAQ49294.1"/>
    <property type="molecule type" value="Genomic_DNA"/>
</dbReference>
<dbReference type="SMART" id="SM00065">
    <property type="entry name" value="GAF"/>
    <property type="match status" value="1"/>
</dbReference>
<dbReference type="SUPFAM" id="SSF52172">
    <property type="entry name" value="CheY-like"/>
    <property type="match status" value="1"/>
</dbReference>
<dbReference type="SMART" id="SM00387">
    <property type="entry name" value="HATPase_c"/>
    <property type="match status" value="1"/>
</dbReference>
<dbReference type="InterPro" id="IPR000014">
    <property type="entry name" value="PAS"/>
</dbReference>
<organism evidence="10 11">
    <name type="scientific">Methylobacterium aquaticum</name>
    <dbReference type="NCBI Taxonomy" id="270351"/>
    <lineage>
        <taxon>Bacteria</taxon>
        <taxon>Pseudomonadati</taxon>
        <taxon>Pseudomonadota</taxon>
        <taxon>Alphaproteobacteria</taxon>
        <taxon>Hyphomicrobiales</taxon>
        <taxon>Methylobacteriaceae</taxon>
        <taxon>Methylobacterium</taxon>
    </lineage>
</organism>
<evidence type="ECO:0000256" key="5">
    <source>
        <dbReference type="ARBA" id="ARBA00022777"/>
    </source>
</evidence>
<dbReference type="PANTHER" id="PTHR43065:SF49">
    <property type="entry name" value="HISTIDINE KINASE"/>
    <property type="match status" value="1"/>
</dbReference>
<dbReference type="Pfam" id="PF02518">
    <property type="entry name" value="HATPase_c"/>
    <property type="match status" value="1"/>
</dbReference>
<dbReference type="SMART" id="SM00388">
    <property type="entry name" value="HisKA"/>
    <property type="match status" value="1"/>
</dbReference>
<dbReference type="InterPro" id="IPR004358">
    <property type="entry name" value="Sig_transdc_His_kin-like_C"/>
</dbReference>
<name>A0A0C6FUT3_9HYPH</name>
<dbReference type="Gene3D" id="1.10.287.130">
    <property type="match status" value="1"/>
</dbReference>
<dbReference type="Pfam" id="PF01590">
    <property type="entry name" value="GAF"/>
    <property type="match status" value="1"/>
</dbReference>
<dbReference type="EC" id="2.7.13.3" evidence="2"/>
<gene>
    <name evidence="10" type="primary">baeS</name>
    <name evidence="10" type="ORF">Maq22A_1p35260</name>
</gene>
<evidence type="ECO:0000313" key="10">
    <source>
        <dbReference type="EMBL" id="BAQ49294.1"/>
    </source>
</evidence>
<dbReference type="OrthoDB" id="9796100at2"/>
<evidence type="ECO:0000259" key="7">
    <source>
        <dbReference type="PROSITE" id="PS50109"/>
    </source>
</evidence>
<dbReference type="SMART" id="SM00448">
    <property type="entry name" value="REC"/>
    <property type="match status" value="1"/>
</dbReference>
<dbReference type="Pfam" id="PF08448">
    <property type="entry name" value="PAS_4"/>
    <property type="match status" value="2"/>
</dbReference>
<dbReference type="PATRIC" id="fig|270351.10.peg.6358"/>
<keyword evidence="5 10" id="KW-0418">Kinase</keyword>
<keyword evidence="3 6" id="KW-0597">Phosphoprotein</keyword>
<dbReference type="PRINTS" id="PR00344">
    <property type="entry name" value="BCTRLSENSOR"/>
</dbReference>
<evidence type="ECO:0000256" key="4">
    <source>
        <dbReference type="ARBA" id="ARBA00022679"/>
    </source>
</evidence>
<dbReference type="SMART" id="SM00091">
    <property type="entry name" value="PAS"/>
    <property type="match status" value="2"/>
</dbReference>
<dbReference type="InterPro" id="IPR003661">
    <property type="entry name" value="HisK_dim/P_dom"/>
</dbReference>
<dbReference type="SUPFAM" id="SSF55781">
    <property type="entry name" value="GAF domain-like"/>
    <property type="match status" value="1"/>
</dbReference>
<dbReference type="SUPFAM" id="SSF55874">
    <property type="entry name" value="ATPase domain of HSP90 chaperone/DNA topoisomerase II/histidine kinase"/>
    <property type="match status" value="1"/>
</dbReference>
<feature type="domain" description="PAS" evidence="9">
    <location>
        <begin position="335"/>
        <end position="388"/>
    </location>
</feature>
<protein>
    <recommendedName>
        <fullName evidence="2">histidine kinase</fullName>
        <ecNumber evidence="2">2.7.13.3</ecNumber>
    </recommendedName>
</protein>
<dbReference type="PANTHER" id="PTHR43065">
    <property type="entry name" value="SENSOR HISTIDINE KINASE"/>
    <property type="match status" value="1"/>
</dbReference>
<reference evidence="10 11" key="1">
    <citation type="journal article" date="2015" name="Genome Announc.">
        <title>Complete Genome Sequence of Methylobacterium aquaticum Strain 22A, Isolated from Racomitrium japonicum Moss.</title>
        <authorList>
            <person name="Tani A."/>
            <person name="Ogura Y."/>
            <person name="Hayashi T."/>
            <person name="Kimbara K."/>
        </authorList>
    </citation>
    <scope>NUCLEOTIDE SEQUENCE [LARGE SCALE GENOMIC DNA]</scope>
    <source>
        <strain evidence="10 11">MA-22A</strain>
        <plasmid evidence="11">Plasmid pMaq22A_1p DNA</plasmid>
    </source>
</reference>
<feature type="domain" description="Response regulatory" evidence="8">
    <location>
        <begin position="701"/>
        <end position="814"/>
    </location>
</feature>
<keyword evidence="4" id="KW-0808">Transferase</keyword>
<dbReference type="Proteomes" id="UP000061432">
    <property type="component" value="Plasmid pMaq22A_1p"/>
</dbReference>
<evidence type="ECO:0000256" key="1">
    <source>
        <dbReference type="ARBA" id="ARBA00000085"/>
    </source>
</evidence>
<dbReference type="Gene3D" id="3.30.450.20">
    <property type="entry name" value="PAS domain"/>
    <property type="match status" value="2"/>
</dbReference>
<evidence type="ECO:0000256" key="2">
    <source>
        <dbReference type="ARBA" id="ARBA00012438"/>
    </source>
</evidence>
<dbReference type="PROSITE" id="PS50109">
    <property type="entry name" value="HIS_KIN"/>
    <property type="match status" value="1"/>
</dbReference>
<evidence type="ECO:0000259" key="8">
    <source>
        <dbReference type="PROSITE" id="PS50110"/>
    </source>
</evidence>
<dbReference type="Gene3D" id="3.40.50.2300">
    <property type="match status" value="1"/>
</dbReference>
<dbReference type="InterPro" id="IPR011006">
    <property type="entry name" value="CheY-like_superfamily"/>
</dbReference>
<dbReference type="CDD" id="cd00082">
    <property type="entry name" value="HisKA"/>
    <property type="match status" value="1"/>
</dbReference>
<feature type="domain" description="Histidine kinase" evidence="7">
    <location>
        <begin position="457"/>
        <end position="678"/>
    </location>
</feature>
<dbReference type="InterPro" id="IPR003018">
    <property type="entry name" value="GAF"/>
</dbReference>
<dbReference type="PROSITE" id="PS50110">
    <property type="entry name" value="RESPONSE_REGULATORY"/>
    <property type="match status" value="1"/>
</dbReference>
<geneLocation type="plasmid" evidence="11">
    <name>pMaq22A_1p DNA</name>
</geneLocation>
<dbReference type="AlphaFoldDB" id="A0A0C6FUT3"/>
<dbReference type="SUPFAM" id="SSF55785">
    <property type="entry name" value="PYP-like sensor domain (PAS domain)"/>
    <property type="match status" value="2"/>
</dbReference>
<feature type="modified residue" description="4-aspartylphosphate" evidence="6">
    <location>
        <position position="752"/>
    </location>
</feature>
<evidence type="ECO:0000313" key="11">
    <source>
        <dbReference type="Proteomes" id="UP000061432"/>
    </source>
</evidence>
<dbReference type="Pfam" id="PF00512">
    <property type="entry name" value="HisKA"/>
    <property type="match status" value="1"/>
</dbReference>
<dbReference type="PROSITE" id="PS50112">
    <property type="entry name" value="PAS"/>
    <property type="match status" value="1"/>
</dbReference>
<dbReference type="RefSeq" id="WP_063920162.1">
    <property type="nucleotide sequence ID" value="NZ_AP014705.1"/>
</dbReference>
<dbReference type="GO" id="GO:0000155">
    <property type="term" value="F:phosphorelay sensor kinase activity"/>
    <property type="evidence" value="ECO:0007669"/>
    <property type="project" value="InterPro"/>
</dbReference>
<keyword evidence="10" id="KW-0614">Plasmid</keyword>
<dbReference type="InterPro" id="IPR005467">
    <property type="entry name" value="His_kinase_dom"/>
</dbReference>
<dbReference type="InterPro" id="IPR035965">
    <property type="entry name" value="PAS-like_dom_sf"/>
</dbReference>
<dbReference type="InterPro" id="IPR013656">
    <property type="entry name" value="PAS_4"/>
</dbReference>
<evidence type="ECO:0000256" key="6">
    <source>
        <dbReference type="PROSITE-ProRule" id="PRU00169"/>
    </source>
</evidence>
<dbReference type="Pfam" id="PF00072">
    <property type="entry name" value="Response_reg"/>
    <property type="match status" value="1"/>
</dbReference>
<dbReference type="InterPro" id="IPR036097">
    <property type="entry name" value="HisK_dim/P_sf"/>
</dbReference>
<dbReference type="NCBIfam" id="TIGR00229">
    <property type="entry name" value="sensory_box"/>
    <property type="match status" value="2"/>
</dbReference>
<evidence type="ECO:0000259" key="9">
    <source>
        <dbReference type="PROSITE" id="PS50112"/>
    </source>
</evidence>
<comment type="catalytic activity">
    <reaction evidence="1">
        <text>ATP + protein L-histidine = ADP + protein N-phospho-L-histidine.</text>
        <dbReference type="EC" id="2.7.13.3"/>
    </reaction>
</comment>
<evidence type="ECO:0000256" key="3">
    <source>
        <dbReference type="ARBA" id="ARBA00022553"/>
    </source>
</evidence>
<dbReference type="InterPro" id="IPR001789">
    <property type="entry name" value="Sig_transdc_resp-reg_receiver"/>
</dbReference>
<proteinExistence type="predicted"/>
<accession>A0A0C6FUT3</accession>
<dbReference type="CDD" id="cd00130">
    <property type="entry name" value="PAS"/>
    <property type="match status" value="1"/>
</dbReference>
<sequence length="827" mass="90049">MSALAHLGAAHDFQADIDLVGSIEAVPTILDVVCRVTGMGFAAVARVTEDRWVACRVKDGIAFGLEPGGELEVASTICHEIRQSRAPVVIEHVAQDAAYCDHPTPARYGFQSYVSMPIVLPDGTFFGTLCAIDPRPAPVDRPEVVDTFRMFADLIAFHVDAHRRNASANDAIRSEAFVRGILAASPDCVKVLSAEGRLEYMNERGVEMNQLGSLQDVLGQQFADLWPEDERAKIRDAVRRAAAGEIARAEGFCPTARGEPRLWEASFAPFRLEGTGELKLVGVSRDISERVKAEEERQASAAALEALNATLADHVETRTQERDRIWQVSHDMLGVADGNGIWLSVNPAWTAILGWRSGEVIGRTSEWLEHPDDREATRAEVGRLAAGHSTLAFENRFRTRDGDYRTLSWRAVPVEGMLYCVARDVTEQRERAVQLEHAEEALRQSQKLEAVGQLTGGVAHDFNNLLTIIRSSVDFLRRPNLPEERRNRYMDAVSDTVDRAAKLTGQLLAFARRQTLKPEILEVGAQLRAVADMLDTVTGARIHVVTEVPDAPCFVQADLSQFETALINMAVNARDAMDGEGTLTLRLDCARGLPAIRGHASAPGLFAAVSITDTGSGIAAEQLGRIFEPFFTTKPVGQGTGLGLSQVFGFAKQSGGDVDVESELGRGTTFTLYLPEVEGVIRDEPVAVRDGEAFPTGDGQCVLVVEDNVEVGRFATQILEDFGYRTTWAANAEEALEKLGSDGAGFDAVFSDVVMPGMGGIELAKILQRRLPDLPVLLASGYSHVLAQDGLHGFELLHKPYSADQLGRILGKVAPSPERRRSPSESR</sequence>
<dbReference type="InterPro" id="IPR003594">
    <property type="entry name" value="HATPase_dom"/>
</dbReference>
<dbReference type="KEGG" id="maqu:Maq22A_1p35260"/>
<dbReference type="SUPFAM" id="SSF47384">
    <property type="entry name" value="Homodimeric domain of signal transducing histidine kinase"/>
    <property type="match status" value="1"/>
</dbReference>
<dbReference type="InterPro" id="IPR036890">
    <property type="entry name" value="HATPase_C_sf"/>
</dbReference>